<feature type="region of interest" description="Disordered" evidence="2">
    <location>
        <begin position="143"/>
        <end position="164"/>
    </location>
</feature>
<evidence type="ECO:0000313" key="6">
    <source>
        <dbReference type="Proteomes" id="UP000095229"/>
    </source>
</evidence>
<evidence type="ECO:0000313" key="5">
    <source>
        <dbReference type="EMBL" id="OEH48336.1"/>
    </source>
</evidence>
<feature type="coiled-coil region" evidence="1">
    <location>
        <begin position="94"/>
        <end position="135"/>
    </location>
</feature>
<feature type="compositionally biased region" description="Basic and acidic residues" evidence="2">
    <location>
        <begin position="143"/>
        <end position="155"/>
    </location>
</feature>
<feature type="transmembrane region" description="Helical" evidence="3">
    <location>
        <begin position="424"/>
        <end position="443"/>
    </location>
</feature>
<feature type="transmembrane region" description="Helical" evidence="3">
    <location>
        <begin position="449"/>
        <end position="477"/>
    </location>
</feature>
<protein>
    <recommendedName>
        <fullName evidence="4">LegC3 N-terminal Legionellaceae domain-containing protein</fullName>
    </recommendedName>
</protein>
<dbReference type="EMBL" id="LSOG01000018">
    <property type="protein sequence ID" value="OEH48336.1"/>
    <property type="molecule type" value="Genomic_DNA"/>
</dbReference>
<evidence type="ECO:0000256" key="3">
    <source>
        <dbReference type="SAM" id="Phobius"/>
    </source>
</evidence>
<evidence type="ECO:0000256" key="2">
    <source>
        <dbReference type="SAM" id="MobiDB-lite"/>
    </source>
</evidence>
<dbReference type="PATRIC" id="fig|45071.6.peg.2625"/>
<dbReference type="InterPro" id="IPR041357">
    <property type="entry name" value="LegC3_N_Legionellaceae"/>
</dbReference>
<dbReference type="STRING" id="45071.Lpar_2440"/>
<keyword evidence="1" id="KW-0175">Coiled coil</keyword>
<dbReference type="Proteomes" id="UP000095229">
    <property type="component" value="Unassembled WGS sequence"/>
</dbReference>
<reference evidence="5 6" key="1">
    <citation type="submission" date="2016-02" db="EMBL/GenBank/DDBJ databases">
        <title>Secondary metabolites in Legionella.</title>
        <authorList>
            <person name="Tobias N.J."/>
            <person name="Bode H.B."/>
        </authorList>
    </citation>
    <scope>NUCLEOTIDE SEQUENCE [LARGE SCALE GENOMIC DNA]</scope>
    <source>
        <strain evidence="5 6">DSM 19216</strain>
    </source>
</reference>
<feature type="domain" description="LegC3 N-terminal Legionellaceae" evidence="4">
    <location>
        <begin position="1"/>
        <end position="125"/>
    </location>
</feature>
<organism evidence="5 6">
    <name type="scientific">Legionella parisiensis</name>
    <dbReference type="NCBI Taxonomy" id="45071"/>
    <lineage>
        <taxon>Bacteria</taxon>
        <taxon>Pseudomonadati</taxon>
        <taxon>Pseudomonadota</taxon>
        <taxon>Gammaproteobacteria</taxon>
        <taxon>Legionellales</taxon>
        <taxon>Legionellaceae</taxon>
        <taxon>Legionella</taxon>
    </lineage>
</organism>
<keyword evidence="3" id="KW-0472">Membrane</keyword>
<feature type="compositionally biased region" description="Basic and acidic residues" evidence="2">
    <location>
        <begin position="176"/>
        <end position="196"/>
    </location>
</feature>
<keyword evidence="3" id="KW-1133">Transmembrane helix</keyword>
<name>A0A1E5JUW7_9GAMM</name>
<sequence length="598" mass="68417">MSLSKLNLELSVEQITDKYIESSNYSTLRDSCIILSPIPFVTSEIKALLSHILQIDQKESTSDLTLDACKKQSQYDLDEQRRDHQESDDDSLLAVNLEFQLQLLREKTRSAEAEKRQYQENIRLLQVRIKHLDELILAAHKKDEETHQHHSHSEPADTPSKATHNYPHLETIEQHDHTTHTHPEVSPHLNTTDRDSNTTLHGHAGADLVREKDTLIKELNSLQIGLKSEQLCHQKLIESHNKISKKFLDLPEKAKQRQIRAEARTTRVIARLGDDPTLLQLSEENRHSLNKSVETAHKKLHQKQEQLMQRAIEISYQTYLTRLEIYLQSATNRSYQENEALKQIIQFIREYLTLKAEEQRVRLVRNAVFFEKEEIVRDKSQNEKKVERFKQSIPQLAFKNVSLGKENEQLEIAIKERHNYRNTLLKIGLLFFFLAAGGAGAAAVVTGEIFAITSLFMAPAALLAVVTLSLFIAALIYTIKNSMDRNQLSTNQTIIRDNIVTIAQQDSEIISLEKEILPELAHKISGAEGNLSRLDKHIDGLFQHAELKLNNAKKVTVQYPVSQPFFTSDQTSQYSYQDSSASAAFMHESLEESTFTPN</sequence>
<keyword evidence="6" id="KW-1185">Reference proteome</keyword>
<proteinExistence type="predicted"/>
<evidence type="ECO:0000256" key="1">
    <source>
        <dbReference type="SAM" id="Coils"/>
    </source>
</evidence>
<feature type="region of interest" description="Disordered" evidence="2">
    <location>
        <begin position="176"/>
        <end position="201"/>
    </location>
</feature>
<gene>
    <name evidence="5" type="ORF">lpari_00592</name>
</gene>
<dbReference type="AlphaFoldDB" id="A0A1E5JUW7"/>
<accession>A0A1E5JUW7</accession>
<comment type="caution">
    <text evidence="5">The sequence shown here is derived from an EMBL/GenBank/DDBJ whole genome shotgun (WGS) entry which is preliminary data.</text>
</comment>
<dbReference type="Pfam" id="PF18654">
    <property type="entry name" value="LegC3_N"/>
    <property type="match status" value="2"/>
</dbReference>
<feature type="domain" description="LegC3 N-terminal Legionellaceae" evidence="4">
    <location>
        <begin position="207"/>
        <end position="352"/>
    </location>
</feature>
<keyword evidence="3" id="KW-0812">Transmembrane</keyword>
<dbReference type="OrthoDB" id="5654034at2"/>
<dbReference type="RefSeq" id="WP_058518206.1">
    <property type="nucleotide sequence ID" value="NZ_CAAAIE010000003.1"/>
</dbReference>
<evidence type="ECO:0000259" key="4">
    <source>
        <dbReference type="Pfam" id="PF18654"/>
    </source>
</evidence>